<evidence type="ECO:0000256" key="2">
    <source>
        <dbReference type="ARBA" id="ARBA00022723"/>
    </source>
</evidence>
<reference evidence="8 9" key="1">
    <citation type="submission" date="2019-06" db="EMBL/GenBank/DDBJ databases">
        <authorList>
            <person name="Li F."/>
        </authorList>
    </citation>
    <scope>NUCLEOTIDE SEQUENCE [LARGE SCALE GENOMIC DNA]</scope>
    <source>
        <strain evidence="8 9">10F1D-1</strain>
    </source>
</reference>
<evidence type="ECO:0000256" key="3">
    <source>
        <dbReference type="ARBA" id="ARBA00022842"/>
    </source>
</evidence>
<evidence type="ECO:0000313" key="9">
    <source>
        <dbReference type="Proteomes" id="UP000316252"/>
    </source>
</evidence>
<name>A0A506XVD4_9MICO</name>
<organism evidence="8 9">
    <name type="scientific">Schumannella soli</name>
    <dbReference type="NCBI Taxonomy" id="2590779"/>
    <lineage>
        <taxon>Bacteria</taxon>
        <taxon>Bacillati</taxon>
        <taxon>Actinomycetota</taxon>
        <taxon>Actinomycetes</taxon>
        <taxon>Micrococcales</taxon>
        <taxon>Microbacteriaceae</taxon>
        <taxon>Schumannella</taxon>
    </lineage>
</organism>
<evidence type="ECO:0000313" key="8">
    <source>
        <dbReference type="EMBL" id="TPW74126.1"/>
    </source>
</evidence>
<dbReference type="Pfam" id="PF02776">
    <property type="entry name" value="TPP_enzyme_N"/>
    <property type="match status" value="1"/>
</dbReference>
<comment type="caution">
    <text evidence="8">The sequence shown here is derived from an EMBL/GenBank/DDBJ whole genome shotgun (WGS) entry which is preliminary data.</text>
</comment>
<evidence type="ECO:0000256" key="1">
    <source>
        <dbReference type="ARBA" id="ARBA00022679"/>
    </source>
</evidence>
<comment type="similarity">
    <text evidence="6">Belongs to the TPP enzyme family. MenD subfamily.</text>
</comment>
<dbReference type="GO" id="GO:0009234">
    <property type="term" value="P:menaquinone biosynthetic process"/>
    <property type="evidence" value="ECO:0007669"/>
    <property type="project" value="UniProtKB-UniRule"/>
</dbReference>
<comment type="subunit">
    <text evidence="6">Homodimer.</text>
</comment>
<dbReference type="NCBIfam" id="TIGR00173">
    <property type="entry name" value="menD"/>
    <property type="match status" value="1"/>
</dbReference>
<dbReference type="AlphaFoldDB" id="A0A506XVD4"/>
<evidence type="ECO:0000259" key="7">
    <source>
        <dbReference type="Pfam" id="PF02776"/>
    </source>
</evidence>
<dbReference type="InterPro" id="IPR012001">
    <property type="entry name" value="Thiamin_PyroP_enz_TPP-bd_dom"/>
</dbReference>
<comment type="catalytic activity">
    <reaction evidence="6">
        <text>isochorismate + 2-oxoglutarate + H(+) = 5-enolpyruvoyl-6-hydroxy-2-succinyl-cyclohex-3-ene-1-carboxylate + CO2</text>
        <dbReference type="Rhea" id="RHEA:25593"/>
        <dbReference type="ChEBI" id="CHEBI:15378"/>
        <dbReference type="ChEBI" id="CHEBI:16526"/>
        <dbReference type="ChEBI" id="CHEBI:16810"/>
        <dbReference type="ChEBI" id="CHEBI:29780"/>
        <dbReference type="ChEBI" id="CHEBI:58818"/>
        <dbReference type="EC" id="2.2.1.9"/>
    </reaction>
</comment>
<keyword evidence="5 6" id="KW-0464">Manganese</keyword>
<dbReference type="EC" id="2.2.1.9" evidence="6"/>
<comment type="function">
    <text evidence="6">Catalyzes the thiamine diphosphate-dependent decarboxylation of 2-oxoglutarate and the subsequent addition of the resulting succinic semialdehyde-thiamine pyrophosphate anion to isochorismate to yield 2-succinyl-5-enolpyruvyl-6-hydroxy-3-cyclohexene-1-carboxylate (SEPHCHC).</text>
</comment>
<dbReference type="HAMAP" id="MF_01659">
    <property type="entry name" value="MenD"/>
    <property type="match status" value="1"/>
</dbReference>
<dbReference type="CDD" id="cd02009">
    <property type="entry name" value="TPP_SHCHC_synthase"/>
    <property type="match status" value="1"/>
</dbReference>
<comment type="cofactor">
    <cofactor evidence="6">
        <name>Mg(2+)</name>
        <dbReference type="ChEBI" id="CHEBI:18420"/>
    </cofactor>
    <cofactor evidence="6">
        <name>Mn(2+)</name>
        <dbReference type="ChEBI" id="CHEBI:29035"/>
    </cofactor>
</comment>
<dbReference type="Gene3D" id="3.40.50.970">
    <property type="match status" value="2"/>
</dbReference>
<dbReference type="Gene3D" id="3.40.50.1220">
    <property type="entry name" value="TPP-binding domain"/>
    <property type="match status" value="1"/>
</dbReference>
<keyword evidence="3 6" id="KW-0460">Magnesium</keyword>
<keyword evidence="6" id="KW-0474">Menaquinone biosynthesis</keyword>
<evidence type="ECO:0000256" key="6">
    <source>
        <dbReference type="HAMAP-Rule" id="MF_01659"/>
    </source>
</evidence>
<dbReference type="UniPathway" id="UPA01057">
    <property type="reaction ID" value="UER00164"/>
</dbReference>
<dbReference type="InterPro" id="IPR029061">
    <property type="entry name" value="THDP-binding"/>
</dbReference>
<keyword evidence="9" id="KW-1185">Reference proteome</keyword>
<dbReference type="SUPFAM" id="SSF52518">
    <property type="entry name" value="Thiamin diphosphate-binding fold (THDP-binding)"/>
    <property type="match status" value="2"/>
</dbReference>
<dbReference type="Proteomes" id="UP000316252">
    <property type="component" value="Unassembled WGS sequence"/>
</dbReference>
<dbReference type="PANTHER" id="PTHR42916:SF1">
    <property type="entry name" value="PROTEIN PHYLLO, CHLOROPLASTIC"/>
    <property type="match status" value="1"/>
</dbReference>
<accession>A0A506XVD4</accession>
<feature type="domain" description="Thiamine pyrophosphate enzyme N-terminal TPP-binding" evidence="7">
    <location>
        <begin position="16"/>
        <end position="126"/>
    </location>
</feature>
<comment type="pathway">
    <text evidence="6">Quinol/quinone metabolism; 1,4-dihydroxy-2-naphthoate biosynthesis; 1,4-dihydroxy-2-naphthoate from chorismate: step 2/7.</text>
</comment>
<dbReference type="PIRSF" id="PIRSF004983">
    <property type="entry name" value="MenD"/>
    <property type="match status" value="1"/>
</dbReference>
<dbReference type="GO" id="GO:0030976">
    <property type="term" value="F:thiamine pyrophosphate binding"/>
    <property type="evidence" value="ECO:0007669"/>
    <property type="project" value="UniProtKB-UniRule"/>
</dbReference>
<dbReference type="InterPro" id="IPR004433">
    <property type="entry name" value="MenaQ_synth_MenD"/>
</dbReference>
<evidence type="ECO:0000256" key="4">
    <source>
        <dbReference type="ARBA" id="ARBA00023052"/>
    </source>
</evidence>
<dbReference type="UniPathway" id="UPA00079"/>
<dbReference type="RefSeq" id="WP_141164704.1">
    <property type="nucleotide sequence ID" value="NZ_VHQG01000005.1"/>
</dbReference>
<dbReference type="GO" id="GO:0030145">
    <property type="term" value="F:manganese ion binding"/>
    <property type="evidence" value="ECO:0007669"/>
    <property type="project" value="UniProtKB-UniRule"/>
</dbReference>
<protein>
    <recommendedName>
        <fullName evidence="6">2-succinyl-5-enolpyruvyl-6-hydroxy-3-cyclohexene-1-carboxylate synthase</fullName>
        <shortName evidence="6">SEPHCHC synthase</shortName>
        <ecNumber evidence="6">2.2.1.9</ecNumber>
    </recommendedName>
    <alternativeName>
        <fullName evidence="6">Menaquinone biosynthesis protein MenD</fullName>
    </alternativeName>
</protein>
<sequence>MTASRRTDAPASAFAARLLRGLIGLGVRDLVLCPGSRSQALALAAAEFERAGALTLHVRIDERGAGFLALGLAVETGRPVPVVMTSGTAVAELHPAVLEASHSGVPLLVLSADRPAELRGRGTNQTTVQPGLFGSAVRAAWDVPAPDADTDIAGEVDALVARVEAALAAPVGGARVADLDGDGAAAPEGTGVGPGPLHLNLQFREPLSSALPAEQLRLARELAAAVDADVAPEAAAPRASAAALVLHPEPGTVVIAGARAGARAERLARELGAPLLAEVSSGARFGPNAVPAYRALLDEPGFGDEIRRAIVLGQPTLSRQVPALLGRSDVETIVVRAPGRDAYDPHGTARILDGSAEILVEGELPADTRAWVGRWVFASRALLEQRAEEAGAIDPPAAIDSTDYRERAAFARSQLERMRRPVTRDELVGAVWAATWPHDRLVLAASRLIRVADDTVPGRRIRVHANRGLAGIDGTVATALGIAAASQRPPRGAGADDPAAPAARAAVGTTRLIIGDLALLHDAGSLALPAGESRPRIQVIVGDDGGGTIFDGLEVARSADAQLFDRVQLTPQPVDLEALARAYGWEFRRIANRGELDEAFTASPGPTLIAVPLTR</sequence>
<dbReference type="GO" id="GO:0070204">
    <property type="term" value="F:2-succinyl-5-enolpyruvyl-6-hydroxy-3-cyclohexene-1-carboxylic-acid synthase activity"/>
    <property type="evidence" value="ECO:0007669"/>
    <property type="project" value="UniProtKB-UniRule"/>
</dbReference>
<dbReference type="GO" id="GO:0000287">
    <property type="term" value="F:magnesium ion binding"/>
    <property type="evidence" value="ECO:0007669"/>
    <property type="project" value="UniProtKB-UniRule"/>
</dbReference>
<comment type="pathway">
    <text evidence="6">Quinol/quinone metabolism; menaquinone biosynthesis.</text>
</comment>
<keyword evidence="4 6" id="KW-0786">Thiamine pyrophosphate</keyword>
<keyword evidence="1 6" id="KW-0808">Transferase</keyword>
<dbReference type="EMBL" id="VHQG01000005">
    <property type="protein sequence ID" value="TPW74126.1"/>
    <property type="molecule type" value="Genomic_DNA"/>
</dbReference>
<keyword evidence="2 6" id="KW-0479">Metal-binding</keyword>
<dbReference type="PANTHER" id="PTHR42916">
    <property type="entry name" value="2-SUCCINYL-5-ENOLPYRUVYL-6-HYDROXY-3-CYCLOHEXENE-1-CARBOXYLATE SYNTHASE"/>
    <property type="match status" value="1"/>
</dbReference>
<proteinExistence type="inferred from homology"/>
<gene>
    <name evidence="6 8" type="primary">menD</name>
    <name evidence="8" type="ORF">FJ657_15910</name>
</gene>
<comment type="cofactor">
    <cofactor evidence="6">
        <name>thiamine diphosphate</name>
        <dbReference type="ChEBI" id="CHEBI:58937"/>
    </cofactor>
    <text evidence="6">Binds 1 thiamine pyrophosphate per subunit.</text>
</comment>
<dbReference type="CDD" id="cd07037">
    <property type="entry name" value="TPP_PYR_MenD"/>
    <property type="match status" value="1"/>
</dbReference>
<dbReference type="OrthoDB" id="9791859at2"/>
<evidence type="ECO:0000256" key="5">
    <source>
        <dbReference type="ARBA" id="ARBA00023211"/>
    </source>
</evidence>